<protein>
    <submittedName>
        <fullName evidence="2">Uncharacterized protein</fullName>
    </submittedName>
</protein>
<comment type="caution">
    <text evidence="2">The sequence shown here is derived from an EMBL/GenBank/DDBJ whole genome shotgun (WGS) entry which is preliminary data.</text>
</comment>
<sequence length="1058" mass="116992">MGDMKARVMQYLQQLDHNSQVPTLDTYLRAWNHAEQDMTVIGDKVGPTTTPVRDDDEDTTGQQVQQASLSLCISCTCSSLPFPAQELADHEMSTSSDSDSDSDQEELALDKMLNMIKRLQRNQEITSATRKNLGRLVSFVNLQTIASVTDDQINQISTFLASDHQLVKEMSLKVIEQLLSVPASCCVVLQRQEVVNQVIDLSIDNIISSLETQVSALGVLDKVLRIPELDYTALWETLDKAVFPELVHILHGSPHEELKYAACCVLRTLAREIHFAERIKTDSMFMLQQLRDSSYIKLKKAYVGVLTALFAHPGLTDAGSVDTGVLPIVRGLLKDGPCAMCDGHGVEAVIEDQRLIAYTLACLVMSRCRKVRASASVVFKTFTTVQRKSAAQKVMEGASYYVQPESVLQANVGGGIVAKVKKPSQPRSQVEVRLWHNMDSFLDSVAGLIRKEAMLQIDSDHLTCHLPVKGGVSQERISCLTHLVQVVTNMCCWPLRRLPMGPVAKQISKEELDNLCEDVTFSKKYSRFDHRLTMEQWSRFGSSLFAILRWLSQHITQHVSSMSSSQSSQSSVTTLASSHSSSAKLRATPGSSRPGSARPQQSTVCSSERSHSSTSRPSSAKPHTSSEASRSTASTPSCSSSTRPVSVNTEDVFSEAECELLVALLHFTLGVSIITCRQILDPLQMSDDGVSGDVETGPQPKKSNSKLSVADASKESASGGGDSAHKYREMAERGALSDRLGMRRGLYNEGLFHILAPLLQLADPQFKKLCGLILRTVIQPVGEKQVLIASASKPEVPHWRIIHTTSKEKGEQNQYCSSPHDFSLCYCHLKMPLTLAMIPPAEVQPTGVAVHHTPDQTEVSRSPAFRCKQLVAGQPVSRECQKEAVSCCAAEMIQGLFCRQREVKKLCLLFLHDVVKYTTTPVLMKLSKLGVMPKLLDFIRVSDNDEELAVIGLIVVEMLIQGDDRLWQLFSRHGGHNLLMAFTKHSNMFVRAQVGSIFTTLKRLGGKGDCVQTVRSRQFSTSADGQSPSKSRPMDIWDHIMLRWQEEDKVVEVLQKFV</sequence>
<dbReference type="InterPro" id="IPR011989">
    <property type="entry name" value="ARM-like"/>
</dbReference>
<name>A0ABD0LVF5_9CAEN</name>
<gene>
    <name evidence="2" type="ORF">BaRGS_00005697</name>
</gene>
<keyword evidence="3" id="KW-1185">Reference proteome</keyword>
<feature type="compositionally biased region" description="Polar residues" evidence="1">
    <location>
        <begin position="589"/>
        <end position="601"/>
    </location>
</feature>
<dbReference type="AlphaFoldDB" id="A0ABD0LVF5"/>
<reference evidence="2 3" key="1">
    <citation type="journal article" date="2023" name="Sci. Data">
        <title>Genome assembly of the Korean intertidal mud-creeper Batillaria attramentaria.</title>
        <authorList>
            <person name="Patra A.K."/>
            <person name="Ho P.T."/>
            <person name="Jun S."/>
            <person name="Lee S.J."/>
            <person name="Kim Y."/>
            <person name="Won Y.J."/>
        </authorList>
    </citation>
    <scope>NUCLEOTIDE SEQUENCE [LARGE SCALE GENOMIC DNA]</scope>
    <source>
        <strain evidence="2">Wonlab-2016</strain>
    </source>
</reference>
<evidence type="ECO:0000313" key="2">
    <source>
        <dbReference type="EMBL" id="KAK7503071.1"/>
    </source>
</evidence>
<dbReference type="SUPFAM" id="SSF48371">
    <property type="entry name" value="ARM repeat"/>
    <property type="match status" value="1"/>
</dbReference>
<organism evidence="2 3">
    <name type="scientific">Batillaria attramentaria</name>
    <dbReference type="NCBI Taxonomy" id="370345"/>
    <lineage>
        <taxon>Eukaryota</taxon>
        <taxon>Metazoa</taxon>
        <taxon>Spiralia</taxon>
        <taxon>Lophotrochozoa</taxon>
        <taxon>Mollusca</taxon>
        <taxon>Gastropoda</taxon>
        <taxon>Caenogastropoda</taxon>
        <taxon>Sorbeoconcha</taxon>
        <taxon>Cerithioidea</taxon>
        <taxon>Batillariidae</taxon>
        <taxon>Batillaria</taxon>
    </lineage>
</organism>
<feature type="region of interest" description="Disordered" evidence="1">
    <location>
        <begin position="42"/>
        <end position="61"/>
    </location>
</feature>
<proteinExistence type="predicted"/>
<dbReference type="EMBL" id="JACVVK020000022">
    <property type="protein sequence ID" value="KAK7503071.1"/>
    <property type="molecule type" value="Genomic_DNA"/>
</dbReference>
<feature type="compositionally biased region" description="Low complexity" evidence="1">
    <location>
        <begin position="561"/>
        <end position="583"/>
    </location>
</feature>
<dbReference type="Proteomes" id="UP001519460">
    <property type="component" value="Unassembled WGS sequence"/>
</dbReference>
<evidence type="ECO:0000313" key="3">
    <source>
        <dbReference type="Proteomes" id="UP001519460"/>
    </source>
</evidence>
<accession>A0ABD0LVF5</accession>
<feature type="region of interest" description="Disordered" evidence="1">
    <location>
        <begin position="561"/>
        <end position="645"/>
    </location>
</feature>
<dbReference type="Gene3D" id="1.25.10.10">
    <property type="entry name" value="Leucine-rich Repeat Variant"/>
    <property type="match status" value="1"/>
</dbReference>
<feature type="compositionally biased region" description="Low complexity" evidence="1">
    <location>
        <begin position="602"/>
        <end position="645"/>
    </location>
</feature>
<evidence type="ECO:0000256" key="1">
    <source>
        <dbReference type="SAM" id="MobiDB-lite"/>
    </source>
</evidence>
<feature type="region of interest" description="Disordered" evidence="1">
    <location>
        <begin position="685"/>
        <end position="726"/>
    </location>
</feature>
<dbReference type="InterPro" id="IPR016024">
    <property type="entry name" value="ARM-type_fold"/>
</dbReference>